<dbReference type="Pfam" id="PF00578">
    <property type="entry name" value="AhpC-TSA"/>
    <property type="match status" value="1"/>
</dbReference>
<evidence type="ECO:0000259" key="1">
    <source>
        <dbReference type="PROSITE" id="PS51352"/>
    </source>
</evidence>
<dbReference type="PANTHER" id="PTHR42852">
    <property type="entry name" value="THIOL:DISULFIDE INTERCHANGE PROTEIN DSBE"/>
    <property type="match status" value="1"/>
</dbReference>
<dbReference type="InterPro" id="IPR036249">
    <property type="entry name" value="Thioredoxin-like_sf"/>
</dbReference>
<comment type="caution">
    <text evidence="2">The sequence shown here is derived from an EMBL/GenBank/DDBJ whole genome shotgun (WGS) entry which is preliminary data.</text>
</comment>
<dbReference type="Gene3D" id="3.40.30.10">
    <property type="entry name" value="Glutaredoxin"/>
    <property type="match status" value="1"/>
</dbReference>
<dbReference type="SUPFAM" id="SSF52833">
    <property type="entry name" value="Thioredoxin-like"/>
    <property type="match status" value="1"/>
</dbReference>
<dbReference type="InterPro" id="IPR041017">
    <property type="entry name" value="Thioredoxin_10"/>
</dbReference>
<organism evidence="2 3">
    <name type="scientific">Pseudanabaena frigida</name>
    <dbReference type="NCBI Taxonomy" id="945775"/>
    <lineage>
        <taxon>Bacteria</taxon>
        <taxon>Bacillati</taxon>
        <taxon>Cyanobacteriota</taxon>
        <taxon>Cyanophyceae</taxon>
        <taxon>Pseudanabaenales</taxon>
        <taxon>Pseudanabaenaceae</taxon>
        <taxon>Pseudanabaena</taxon>
    </lineage>
</organism>
<dbReference type="AlphaFoldDB" id="A0A2W4VYI9"/>
<dbReference type="EMBL" id="QBML01000027">
    <property type="protein sequence ID" value="PZO37933.1"/>
    <property type="molecule type" value="Genomic_DNA"/>
</dbReference>
<protein>
    <submittedName>
        <fullName evidence="2">Thioredoxin</fullName>
    </submittedName>
</protein>
<dbReference type="InterPro" id="IPR013766">
    <property type="entry name" value="Thioredoxin_domain"/>
</dbReference>
<dbReference type="Gene3D" id="2.60.120.260">
    <property type="entry name" value="Galactose-binding domain-like"/>
    <property type="match status" value="1"/>
</dbReference>
<dbReference type="GO" id="GO:0016209">
    <property type="term" value="F:antioxidant activity"/>
    <property type="evidence" value="ECO:0007669"/>
    <property type="project" value="InterPro"/>
</dbReference>
<reference evidence="2 3" key="1">
    <citation type="submission" date="2018-04" db="EMBL/GenBank/DDBJ databases">
        <authorList>
            <person name="Go L.Y."/>
            <person name="Mitchell J.A."/>
        </authorList>
    </citation>
    <scope>NUCLEOTIDE SEQUENCE [LARGE SCALE GENOMIC DNA]</scope>
    <source>
        <strain evidence="2">ULC066bin1</strain>
    </source>
</reference>
<dbReference type="InterPro" id="IPR050553">
    <property type="entry name" value="Thioredoxin_ResA/DsbE_sf"/>
</dbReference>
<dbReference type="PROSITE" id="PS51352">
    <property type="entry name" value="THIOREDOXIN_2"/>
    <property type="match status" value="1"/>
</dbReference>
<feature type="domain" description="Thioredoxin" evidence="1">
    <location>
        <begin position="10"/>
        <end position="161"/>
    </location>
</feature>
<dbReference type="Pfam" id="PF17991">
    <property type="entry name" value="Thioredoxin_10"/>
    <property type="match status" value="1"/>
</dbReference>
<evidence type="ECO:0000313" key="2">
    <source>
        <dbReference type="EMBL" id="PZO37933.1"/>
    </source>
</evidence>
<name>A0A2W4VYI9_9CYAN</name>
<dbReference type="GO" id="GO:0016491">
    <property type="term" value="F:oxidoreductase activity"/>
    <property type="evidence" value="ECO:0007669"/>
    <property type="project" value="InterPro"/>
</dbReference>
<dbReference type="Proteomes" id="UP000249467">
    <property type="component" value="Unassembled WGS sequence"/>
</dbReference>
<dbReference type="PANTHER" id="PTHR42852:SF13">
    <property type="entry name" value="PROTEIN DIPZ"/>
    <property type="match status" value="1"/>
</dbReference>
<sequence>MFGCTVQPVTPVKAELPIEGELPSLLGAIAWLNSRPLMVDELHGKVVLINFWTYTCINWMRQLPYVRAWAEKYKTQGLTVIGVHTPEFEFEKNIDNVRRASTKMRIDYPIAMDSDYDVWQAFGNHYWPALYFIDRQGRIRHHQFGEGNYEQSEKVIQQLLSESKDIRVGEEMTKVDARGFEAAADWDSLKSPENYLGYERTENFASPSGTVLNKRRLYTAPAQLELNQWALAGDWTIERQVIVLNKPSGRIASRFHARDLHLVMGPAERGTSVRFRVFVDGQPAVAERGLDVDIRGEGTATEQRLYQLIRQPKPITDRQFEIEFLDPGIEAFAFTFG</sequence>
<dbReference type="InterPro" id="IPR000866">
    <property type="entry name" value="AhpC/TSA"/>
</dbReference>
<proteinExistence type="predicted"/>
<accession>A0A2W4VYI9</accession>
<reference evidence="2 3" key="2">
    <citation type="submission" date="2018-06" db="EMBL/GenBank/DDBJ databases">
        <title>Metagenomic assembly of (sub)arctic Cyanobacteria and their associated microbiome from non-axenic cultures.</title>
        <authorList>
            <person name="Baurain D."/>
        </authorList>
    </citation>
    <scope>NUCLEOTIDE SEQUENCE [LARGE SCALE GENOMIC DNA]</scope>
    <source>
        <strain evidence="2">ULC066bin1</strain>
    </source>
</reference>
<evidence type="ECO:0000313" key="3">
    <source>
        <dbReference type="Proteomes" id="UP000249467"/>
    </source>
</evidence>
<gene>
    <name evidence="2" type="ORF">DCF19_17770</name>
</gene>